<name>A0ABN3VS45_9ACTN</name>
<dbReference type="EMBL" id="BAAAVI010000004">
    <property type="protein sequence ID" value="GAA2851581.1"/>
    <property type="molecule type" value="Genomic_DNA"/>
</dbReference>
<sequence>MKGLGRTHDAAAPGDLVKHAQAPGIDIHAAQLMLRLRKVNLHFSDGSGNHNRMLSFTTGG</sequence>
<reference evidence="1 2" key="1">
    <citation type="journal article" date="2019" name="Int. J. Syst. Evol. Microbiol.">
        <title>The Global Catalogue of Microorganisms (GCM) 10K type strain sequencing project: providing services to taxonomists for standard genome sequencing and annotation.</title>
        <authorList>
            <consortium name="The Broad Institute Genomics Platform"/>
            <consortium name="The Broad Institute Genome Sequencing Center for Infectious Disease"/>
            <person name="Wu L."/>
            <person name="Ma J."/>
        </authorList>
    </citation>
    <scope>NUCLEOTIDE SEQUENCE [LARGE SCALE GENOMIC DNA]</scope>
    <source>
        <strain evidence="1 2">JCM 6242</strain>
    </source>
</reference>
<proteinExistence type="predicted"/>
<keyword evidence="2" id="KW-1185">Reference proteome</keyword>
<organism evidence="1 2">
    <name type="scientific">Streptosporangium fragile</name>
    <dbReference type="NCBI Taxonomy" id="46186"/>
    <lineage>
        <taxon>Bacteria</taxon>
        <taxon>Bacillati</taxon>
        <taxon>Actinomycetota</taxon>
        <taxon>Actinomycetes</taxon>
        <taxon>Streptosporangiales</taxon>
        <taxon>Streptosporangiaceae</taxon>
        <taxon>Streptosporangium</taxon>
    </lineage>
</organism>
<protein>
    <submittedName>
        <fullName evidence="1">Uncharacterized protein</fullName>
    </submittedName>
</protein>
<comment type="caution">
    <text evidence="1">The sequence shown here is derived from an EMBL/GenBank/DDBJ whole genome shotgun (WGS) entry which is preliminary data.</text>
</comment>
<accession>A0ABN3VS45</accession>
<evidence type="ECO:0000313" key="2">
    <source>
        <dbReference type="Proteomes" id="UP001500831"/>
    </source>
</evidence>
<gene>
    <name evidence="1" type="ORF">GCM10010517_09190</name>
</gene>
<evidence type="ECO:0000313" key="1">
    <source>
        <dbReference type="EMBL" id="GAA2851581.1"/>
    </source>
</evidence>
<dbReference type="Proteomes" id="UP001500831">
    <property type="component" value="Unassembled WGS sequence"/>
</dbReference>